<name>A2DN65_TRIV3</name>
<dbReference type="SUPFAM" id="SSF49493">
    <property type="entry name" value="HSP40/DnaJ peptide-binding domain"/>
    <property type="match status" value="2"/>
</dbReference>
<dbReference type="InterPro" id="IPR018253">
    <property type="entry name" value="DnaJ_domain_CS"/>
</dbReference>
<dbReference type="GO" id="GO:0051082">
    <property type="term" value="F:unfolded protein binding"/>
    <property type="evidence" value="ECO:0007669"/>
    <property type="project" value="InterPro"/>
</dbReference>
<dbReference type="FunCoup" id="A2DN65">
    <property type="interactions" value="751"/>
</dbReference>
<dbReference type="Gene3D" id="2.10.230.10">
    <property type="entry name" value="Heat shock protein DnaJ, cysteine-rich domain"/>
    <property type="match status" value="1"/>
</dbReference>
<feature type="compositionally biased region" description="Basic and acidic residues" evidence="6">
    <location>
        <begin position="380"/>
        <end position="398"/>
    </location>
</feature>
<dbReference type="OrthoDB" id="550424at2759"/>
<keyword evidence="1 5" id="KW-0479">Metal-binding</keyword>
<dbReference type="GO" id="GO:0005829">
    <property type="term" value="C:cytosol"/>
    <property type="evidence" value="ECO:0000318"/>
    <property type="project" value="GO_Central"/>
</dbReference>
<dbReference type="PRINTS" id="PR00625">
    <property type="entry name" value="JDOMAIN"/>
</dbReference>
<dbReference type="EMBL" id="DS113222">
    <property type="protein sequence ID" value="EAY18053.1"/>
    <property type="molecule type" value="Genomic_DNA"/>
</dbReference>
<dbReference type="GO" id="GO:0030544">
    <property type="term" value="F:Hsp70 protein binding"/>
    <property type="evidence" value="ECO:0007669"/>
    <property type="project" value="InterPro"/>
</dbReference>
<dbReference type="GO" id="GO:0009408">
    <property type="term" value="P:response to heat"/>
    <property type="evidence" value="ECO:0007669"/>
    <property type="project" value="InterPro"/>
</dbReference>
<feature type="zinc finger region" description="CR-type" evidence="5">
    <location>
        <begin position="128"/>
        <end position="212"/>
    </location>
</feature>
<dbReference type="FunFam" id="2.60.260.20:FF:000003">
    <property type="entry name" value="DnaJ subfamily A member 2"/>
    <property type="match status" value="1"/>
</dbReference>
<evidence type="ECO:0000313" key="9">
    <source>
        <dbReference type="EMBL" id="EAY18053.1"/>
    </source>
</evidence>
<evidence type="ECO:0000259" key="8">
    <source>
        <dbReference type="PROSITE" id="PS51188"/>
    </source>
</evidence>
<dbReference type="InterPro" id="IPR002939">
    <property type="entry name" value="DnaJ_C"/>
</dbReference>
<dbReference type="VEuPathDB" id="TrichDB:TVAGG3_1023650"/>
<reference evidence="9" key="2">
    <citation type="journal article" date="2007" name="Science">
        <title>Draft genome sequence of the sexually transmitted pathogen Trichomonas vaginalis.</title>
        <authorList>
            <person name="Carlton J.M."/>
            <person name="Hirt R.P."/>
            <person name="Silva J.C."/>
            <person name="Delcher A.L."/>
            <person name="Schatz M."/>
            <person name="Zhao Q."/>
            <person name="Wortman J.R."/>
            <person name="Bidwell S.L."/>
            <person name="Alsmark U.C.M."/>
            <person name="Besteiro S."/>
            <person name="Sicheritz-Ponten T."/>
            <person name="Noel C.J."/>
            <person name="Dacks J.B."/>
            <person name="Foster P.G."/>
            <person name="Simillion C."/>
            <person name="Van de Peer Y."/>
            <person name="Miranda-Saavedra D."/>
            <person name="Barton G.J."/>
            <person name="Westrop G.D."/>
            <person name="Mueller S."/>
            <person name="Dessi D."/>
            <person name="Fiori P.L."/>
            <person name="Ren Q."/>
            <person name="Paulsen I."/>
            <person name="Zhang H."/>
            <person name="Bastida-Corcuera F.D."/>
            <person name="Simoes-Barbosa A."/>
            <person name="Brown M.T."/>
            <person name="Hayes R.D."/>
            <person name="Mukherjee M."/>
            <person name="Okumura C.Y."/>
            <person name="Schneider R."/>
            <person name="Smith A.J."/>
            <person name="Vanacova S."/>
            <person name="Villalvazo M."/>
            <person name="Haas B.J."/>
            <person name="Pertea M."/>
            <person name="Feldblyum T.V."/>
            <person name="Utterback T.R."/>
            <person name="Shu C.L."/>
            <person name="Osoegawa K."/>
            <person name="de Jong P.J."/>
            <person name="Hrdy I."/>
            <person name="Horvathova L."/>
            <person name="Zubacova Z."/>
            <person name="Dolezal P."/>
            <person name="Malik S.B."/>
            <person name="Logsdon J.M. Jr."/>
            <person name="Henze K."/>
            <person name="Gupta A."/>
            <person name="Wang C.C."/>
            <person name="Dunne R.L."/>
            <person name="Upcroft J.A."/>
            <person name="Upcroft P."/>
            <person name="White O."/>
            <person name="Salzberg S.L."/>
            <person name="Tang P."/>
            <person name="Chiu C.-H."/>
            <person name="Lee Y.-S."/>
            <person name="Embley T.M."/>
            <person name="Coombs G.H."/>
            <person name="Mottram J.C."/>
            <person name="Tachezy J."/>
            <person name="Fraser-Liggett C.M."/>
            <person name="Johnson P.J."/>
        </authorList>
    </citation>
    <scope>NUCLEOTIDE SEQUENCE [LARGE SCALE GENOMIC DNA]</scope>
    <source>
        <strain evidence="9">G3</strain>
    </source>
</reference>
<dbReference type="OMA" id="SYEYETH"/>
<dbReference type="RefSeq" id="XP_001579039.1">
    <property type="nucleotide sequence ID" value="XM_001578989.1"/>
</dbReference>
<dbReference type="GO" id="GO:0005737">
    <property type="term" value="C:cytoplasm"/>
    <property type="evidence" value="ECO:0000318"/>
    <property type="project" value="GO_Central"/>
</dbReference>
<dbReference type="AlphaFoldDB" id="A2DN65"/>
<keyword evidence="10" id="KW-1185">Reference proteome</keyword>
<dbReference type="KEGG" id="tva:5463570"/>
<dbReference type="InParanoid" id="A2DN65"/>
<dbReference type="GO" id="GO:0008270">
    <property type="term" value="F:zinc ion binding"/>
    <property type="evidence" value="ECO:0007669"/>
    <property type="project" value="UniProtKB-KW"/>
</dbReference>
<dbReference type="FunFam" id="2.10.230.10:FF:000001">
    <property type="entry name" value="DnaJ subfamily A member 2"/>
    <property type="match status" value="1"/>
</dbReference>
<dbReference type="PROSITE" id="PS00636">
    <property type="entry name" value="DNAJ_1"/>
    <property type="match status" value="1"/>
</dbReference>
<reference evidence="9" key="1">
    <citation type="submission" date="2006-10" db="EMBL/GenBank/DDBJ databases">
        <authorList>
            <person name="Amadeo P."/>
            <person name="Zhao Q."/>
            <person name="Wortman J."/>
            <person name="Fraser-Liggett C."/>
            <person name="Carlton J."/>
        </authorList>
    </citation>
    <scope>NUCLEOTIDE SEQUENCE</scope>
    <source>
        <strain evidence="9">G3</strain>
    </source>
</reference>
<dbReference type="VEuPathDB" id="TrichDB:TVAG_305730"/>
<dbReference type="STRING" id="5722.A2DN65"/>
<dbReference type="InterPro" id="IPR036410">
    <property type="entry name" value="HSP_DnaJ_Cys-rich_dom_sf"/>
</dbReference>
<keyword evidence="3 5" id="KW-0863">Zinc-finger</keyword>
<dbReference type="CDD" id="cd06257">
    <property type="entry name" value="DnaJ"/>
    <property type="match status" value="1"/>
</dbReference>
<dbReference type="Pfam" id="PF01556">
    <property type="entry name" value="DnaJ_C"/>
    <property type="match status" value="1"/>
</dbReference>
<dbReference type="SUPFAM" id="SSF46565">
    <property type="entry name" value="Chaperone J-domain"/>
    <property type="match status" value="1"/>
</dbReference>
<feature type="domain" description="J" evidence="7">
    <location>
        <begin position="6"/>
        <end position="71"/>
    </location>
</feature>
<dbReference type="SMR" id="A2DN65"/>
<dbReference type="HAMAP" id="MF_01152">
    <property type="entry name" value="DnaJ"/>
    <property type="match status" value="1"/>
</dbReference>
<evidence type="ECO:0000256" key="2">
    <source>
        <dbReference type="ARBA" id="ARBA00022737"/>
    </source>
</evidence>
<evidence type="ECO:0000256" key="3">
    <source>
        <dbReference type="ARBA" id="ARBA00022771"/>
    </source>
</evidence>
<dbReference type="GO" id="GO:0042026">
    <property type="term" value="P:protein refolding"/>
    <property type="evidence" value="ECO:0000318"/>
    <property type="project" value="GO_Central"/>
</dbReference>
<dbReference type="InterPro" id="IPR001623">
    <property type="entry name" value="DnaJ_domain"/>
</dbReference>
<proteinExistence type="inferred from homology"/>
<dbReference type="SMART" id="SM00271">
    <property type="entry name" value="DnaJ"/>
    <property type="match status" value="1"/>
</dbReference>
<dbReference type="Proteomes" id="UP000001542">
    <property type="component" value="Unassembled WGS sequence"/>
</dbReference>
<dbReference type="InterPro" id="IPR036869">
    <property type="entry name" value="J_dom_sf"/>
</dbReference>
<protein>
    <submittedName>
        <fullName evidence="9">DnaJ domain containing protein</fullName>
    </submittedName>
</protein>
<dbReference type="Gene3D" id="1.10.287.110">
    <property type="entry name" value="DnaJ domain"/>
    <property type="match status" value="1"/>
</dbReference>
<feature type="domain" description="CR-type" evidence="8">
    <location>
        <begin position="128"/>
        <end position="212"/>
    </location>
</feature>
<dbReference type="eggNOG" id="KOG0712">
    <property type="taxonomic scope" value="Eukaryota"/>
</dbReference>
<evidence type="ECO:0000256" key="5">
    <source>
        <dbReference type="PROSITE-ProRule" id="PRU00546"/>
    </source>
</evidence>
<organism evidence="9 10">
    <name type="scientific">Trichomonas vaginalis (strain ATCC PRA-98 / G3)</name>
    <dbReference type="NCBI Taxonomy" id="412133"/>
    <lineage>
        <taxon>Eukaryota</taxon>
        <taxon>Metamonada</taxon>
        <taxon>Parabasalia</taxon>
        <taxon>Trichomonadida</taxon>
        <taxon>Trichomonadidae</taxon>
        <taxon>Trichomonas</taxon>
    </lineage>
</organism>
<dbReference type="Pfam" id="PF00684">
    <property type="entry name" value="DnaJ_CXXCXGXG"/>
    <property type="match status" value="1"/>
</dbReference>
<dbReference type="InterPro" id="IPR012724">
    <property type="entry name" value="DnaJ"/>
</dbReference>
<keyword evidence="4 5" id="KW-0862">Zinc</keyword>
<evidence type="ECO:0000259" key="7">
    <source>
        <dbReference type="PROSITE" id="PS50076"/>
    </source>
</evidence>
<dbReference type="CDD" id="cd10747">
    <property type="entry name" value="DnaJ_C"/>
    <property type="match status" value="1"/>
</dbReference>
<dbReference type="InterPro" id="IPR044713">
    <property type="entry name" value="DNJA1/2-like"/>
</dbReference>
<dbReference type="SUPFAM" id="SSF57938">
    <property type="entry name" value="DnaJ/Hsp40 cysteine-rich domain"/>
    <property type="match status" value="1"/>
</dbReference>
<dbReference type="PANTHER" id="PTHR43888">
    <property type="entry name" value="DNAJ-LIKE-2, ISOFORM A-RELATED"/>
    <property type="match status" value="1"/>
</dbReference>
<dbReference type="PROSITE" id="PS51188">
    <property type="entry name" value="ZF_CR"/>
    <property type="match status" value="1"/>
</dbReference>
<evidence type="ECO:0000256" key="4">
    <source>
        <dbReference type="ARBA" id="ARBA00022833"/>
    </source>
</evidence>
<dbReference type="GO" id="GO:0005524">
    <property type="term" value="F:ATP binding"/>
    <property type="evidence" value="ECO:0007669"/>
    <property type="project" value="InterPro"/>
</dbReference>
<dbReference type="InterPro" id="IPR001305">
    <property type="entry name" value="HSP_DnaJ_Cys-rich_dom"/>
</dbReference>
<dbReference type="Pfam" id="PF00226">
    <property type="entry name" value="DnaJ"/>
    <property type="match status" value="1"/>
</dbReference>
<dbReference type="Gene3D" id="2.60.260.20">
    <property type="entry name" value="Urease metallochaperone UreE, N-terminal domain"/>
    <property type="match status" value="2"/>
</dbReference>
<gene>
    <name evidence="9" type="ORF">TVAG_305730</name>
</gene>
<accession>A2DN65</accession>
<evidence type="ECO:0000256" key="1">
    <source>
        <dbReference type="ARBA" id="ARBA00022723"/>
    </source>
</evidence>
<dbReference type="GO" id="GO:0051087">
    <property type="term" value="F:protein-folding chaperone binding"/>
    <property type="evidence" value="ECO:0000318"/>
    <property type="project" value="GO_Central"/>
</dbReference>
<dbReference type="InterPro" id="IPR008971">
    <property type="entry name" value="HSP40/DnaJ_pept-bd"/>
</dbReference>
<feature type="region of interest" description="Disordered" evidence="6">
    <location>
        <begin position="380"/>
        <end position="416"/>
    </location>
</feature>
<dbReference type="PROSITE" id="PS50076">
    <property type="entry name" value="DNAJ_2"/>
    <property type="match status" value="1"/>
</dbReference>
<evidence type="ECO:0000313" key="10">
    <source>
        <dbReference type="Proteomes" id="UP000001542"/>
    </source>
</evidence>
<sequence length="416" mass="46707">MVVDTHLYDLLGVKPDANERELKKAFMIKARELHPDKNRDDPQATEKFQAVNEAYEILKDPQKRETYDRYGPDGLKEGMGGNAEDIFSHLFGDFGGFGFGGGRRQQRRQRTQDVLYDIKCTLEDLYNGKETTLKINRQVICPKCHGTGCLEGKSSTTCKDCQGRGQRVQVVRMGPVITQQVTTCTTCNGKGQMIAAADRCKACHGSKVSQEEKKVVVHVERGMEDGDRIVLQGNADEAPDCDTGDLIVTVKEKKHDTFIRKHDDLLIKKKITLTEALLGTKFIITHLDGHKLVVSTNTNEVITPGQIKVIEREGMPCRGNAYERGRLFIAFEVEFPKAATLTSPLREALMKYLPAPDETKGFKPDENTFTVNLKDASMKDFENAKRSSSGRSREAYDSREDDDDRYGRQQASCQPM</sequence>
<dbReference type="CDD" id="cd10719">
    <property type="entry name" value="DnaJ_zf"/>
    <property type="match status" value="1"/>
</dbReference>
<evidence type="ECO:0000256" key="6">
    <source>
        <dbReference type="SAM" id="MobiDB-lite"/>
    </source>
</evidence>
<keyword evidence="2" id="KW-0677">Repeat</keyword>